<name>T1G3G7_HELRO</name>
<dbReference type="EMBL" id="AMQM01004137">
    <property type="status" value="NOT_ANNOTATED_CDS"/>
    <property type="molecule type" value="Genomic_DNA"/>
</dbReference>
<dbReference type="GeneID" id="20215615"/>
<dbReference type="OrthoDB" id="70161at2759"/>
<dbReference type="HOGENOM" id="CLU_2801305_0_0_1"/>
<reference evidence="1 3" key="2">
    <citation type="journal article" date="2013" name="Nature">
        <title>Insights into bilaterian evolution from three spiralian genomes.</title>
        <authorList>
            <person name="Simakov O."/>
            <person name="Marletaz F."/>
            <person name="Cho S.J."/>
            <person name="Edsinger-Gonzales E."/>
            <person name="Havlak P."/>
            <person name="Hellsten U."/>
            <person name="Kuo D.H."/>
            <person name="Larsson T."/>
            <person name="Lv J."/>
            <person name="Arendt D."/>
            <person name="Savage R."/>
            <person name="Osoegawa K."/>
            <person name="de Jong P."/>
            <person name="Grimwood J."/>
            <person name="Chapman J.A."/>
            <person name="Shapiro H."/>
            <person name="Aerts A."/>
            <person name="Otillar R.P."/>
            <person name="Terry A.Y."/>
            <person name="Boore J.L."/>
            <person name="Grigoriev I.V."/>
            <person name="Lindberg D.R."/>
            <person name="Seaver E.C."/>
            <person name="Weisblat D.A."/>
            <person name="Putnam N.H."/>
            <person name="Rokhsar D.S."/>
        </authorList>
    </citation>
    <scope>NUCLEOTIDE SEQUENCE</scope>
</reference>
<evidence type="ECO:0000313" key="2">
    <source>
        <dbReference type="EnsemblMetazoa" id="HelroP78882"/>
    </source>
</evidence>
<dbReference type="CTD" id="20215615"/>
<sequence length="68" mass="7872">MSLINLSERDKKELIKFKKYLVFKSLQVILQSRSGRKLVAQSKLISSGSDWFNLSVRDDSKVVDEIKK</sequence>
<evidence type="ECO:0000313" key="1">
    <source>
        <dbReference type="EMBL" id="ESO04598.1"/>
    </source>
</evidence>
<dbReference type="STRING" id="6412.T1G3G7"/>
<keyword evidence="3" id="KW-1185">Reference proteome</keyword>
<accession>T1G3G7</accession>
<dbReference type="Proteomes" id="UP000015101">
    <property type="component" value="Unassembled WGS sequence"/>
</dbReference>
<reference evidence="3" key="1">
    <citation type="submission" date="2012-12" db="EMBL/GenBank/DDBJ databases">
        <authorList>
            <person name="Hellsten U."/>
            <person name="Grimwood J."/>
            <person name="Chapman J.A."/>
            <person name="Shapiro H."/>
            <person name="Aerts A."/>
            <person name="Otillar R.P."/>
            <person name="Terry A.Y."/>
            <person name="Boore J.L."/>
            <person name="Simakov O."/>
            <person name="Marletaz F."/>
            <person name="Cho S.-J."/>
            <person name="Edsinger-Gonzales E."/>
            <person name="Havlak P."/>
            <person name="Kuo D.-H."/>
            <person name="Larsson T."/>
            <person name="Lv J."/>
            <person name="Arendt D."/>
            <person name="Savage R."/>
            <person name="Osoegawa K."/>
            <person name="de Jong P."/>
            <person name="Lindberg D.R."/>
            <person name="Seaver E.C."/>
            <person name="Weisblat D.A."/>
            <person name="Putnam N.H."/>
            <person name="Grigoriev I.V."/>
            <person name="Rokhsar D.S."/>
        </authorList>
    </citation>
    <scope>NUCLEOTIDE SEQUENCE</scope>
</reference>
<dbReference type="Gene3D" id="3.30.900.10">
    <property type="entry name" value="HORMA domain"/>
    <property type="match status" value="1"/>
</dbReference>
<protein>
    <submittedName>
        <fullName evidence="1 2">Uncharacterized protein</fullName>
    </submittedName>
</protein>
<dbReference type="KEGG" id="hro:HELRODRAFT_78882"/>
<proteinExistence type="predicted"/>
<dbReference type="InParanoid" id="T1G3G7"/>
<dbReference type="EMBL" id="KB096457">
    <property type="protein sequence ID" value="ESO04598.1"/>
    <property type="molecule type" value="Genomic_DNA"/>
</dbReference>
<dbReference type="RefSeq" id="XP_009017177.1">
    <property type="nucleotide sequence ID" value="XM_009018929.1"/>
</dbReference>
<reference evidence="2" key="3">
    <citation type="submission" date="2015-06" db="UniProtKB">
        <authorList>
            <consortium name="EnsemblMetazoa"/>
        </authorList>
    </citation>
    <scope>IDENTIFICATION</scope>
</reference>
<dbReference type="EnsemblMetazoa" id="HelroT78882">
    <property type="protein sequence ID" value="HelroP78882"/>
    <property type="gene ID" value="HelroG78882"/>
</dbReference>
<dbReference type="AlphaFoldDB" id="T1G3G7"/>
<gene>
    <name evidence="2" type="primary">20215615</name>
    <name evidence="1" type="ORF">HELRODRAFT_78882</name>
</gene>
<evidence type="ECO:0000313" key="3">
    <source>
        <dbReference type="Proteomes" id="UP000015101"/>
    </source>
</evidence>
<organism evidence="2 3">
    <name type="scientific">Helobdella robusta</name>
    <name type="common">Californian leech</name>
    <dbReference type="NCBI Taxonomy" id="6412"/>
    <lineage>
        <taxon>Eukaryota</taxon>
        <taxon>Metazoa</taxon>
        <taxon>Spiralia</taxon>
        <taxon>Lophotrochozoa</taxon>
        <taxon>Annelida</taxon>
        <taxon>Clitellata</taxon>
        <taxon>Hirudinea</taxon>
        <taxon>Rhynchobdellida</taxon>
        <taxon>Glossiphoniidae</taxon>
        <taxon>Helobdella</taxon>
    </lineage>
</organism>
<dbReference type="InterPro" id="IPR036570">
    <property type="entry name" value="HORMA_dom_sf"/>
</dbReference>
<dbReference type="eggNOG" id="KOG3874">
    <property type="taxonomic scope" value="Eukaryota"/>
</dbReference>